<feature type="transmembrane region" description="Helical" evidence="1">
    <location>
        <begin position="125"/>
        <end position="144"/>
    </location>
</feature>
<reference evidence="2 3" key="1">
    <citation type="journal article" date="2015" name="Nature">
        <title>rRNA introns, odd ribosomes, and small enigmatic genomes across a large radiation of phyla.</title>
        <authorList>
            <person name="Brown C.T."/>
            <person name="Hug L.A."/>
            <person name="Thomas B.C."/>
            <person name="Sharon I."/>
            <person name="Castelle C.J."/>
            <person name="Singh A."/>
            <person name="Wilkins M.J."/>
            <person name="Williams K.H."/>
            <person name="Banfield J.F."/>
        </authorList>
    </citation>
    <scope>NUCLEOTIDE SEQUENCE [LARGE SCALE GENOMIC DNA]</scope>
</reference>
<evidence type="ECO:0000256" key="1">
    <source>
        <dbReference type="SAM" id="Phobius"/>
    </source>
</evidence>
<keyword evidence="2" id="KW-0328">Glycosyltransferase</keyword>
<accession>A0A0G0MM23</accession>
<dbReference type="Proteomes" id="UP000034181">
    <property type="component" value="Unassembled WGS sequence"/>
</dbReference>
<dbReference type="Gene3D" id="1.10.357.140">
    <property type="entry name" value="UbiA prenyltransferase"/>
    <property type="match status" value="1"/>
</dbReference>
<feature type="transmembrane region" description="Helical" evidence="1">
    <location>
        <begin position="45"/>
        <end position="67"/>
    </location>
</feature>
<feature type="transmembrane region" description="Helical" evidence="1">
    <location>
        <begin position="211"/>
        <end position="230"/>
    </location>
</feature>
<evidence type="ECO:0000313" key="3">
    <source>
        <dbReference type="Proteomes" id="UP000034181"/>
    </source>
</evidence>
<feature type="transmembrane region" description="Helical" evidence="1">
    <location>
        <begin position="73"/>
        <end position="93"/>
    </location>
</feature>
<sequence length="232" mass="26302">MDIRLALILALSLIFVSLWLSFLINISFVFLILIYLFIQFFYSKLLKGIAVIDILTIALGYILRVIAGEVASGYHLPVWLILTTISISLFLALGKRRSELTLLSKTKGENISSIRASLSHYSDNLLNVYIAIFATATFISYSLFTFLENPKGILISFWGVIPPELLPGFFQRKWLMITIIPVVYGLMRYLQDIYEKHEGESPEKVLFSDKPLLATVVVWAALVVLIIYFISP</sequence>
<feature type="transmembrane region" description="Helical" evidence="1">
    <location>
        <begin position="6"/>
        <end position="38"/>
    </location>
</feature>
<dbReference type="GO" id="GO:0016757">
    <property type="term" value="F:glycosyltransferase activity"/>
    <property type="evidence" value="ECO:0007669"/>
    <property type="project" value="UniProtKB-KW"/>
</dbReference>
<protein>
    <submittedName>
        <fullName evidence="2">Phosphoribose diphosphate:decaprenyl-phosphate phosphoribosyltransferase</fullName>
    </submittedName>
</protein>
<keyword evidence="1" id="KW-0812">Transmembrane</keyword>
<comment type="caution">
    <text evidence="2">The sequence shown here is derived from an EMBL/GenBank/DDBJ whole genome shotgun (WGS) entry which is preliminary data.</text>
</comment>
<keyword evidence="1" id="KW-0472">Membrane</keyword>
<dbReference type="InterPro" id="IPR044878">
    <property type="entry name" value="UbiA_sf"/>
</dbReference>
<keyword evidence="2" id="KW-0808">Transferase</keyword>
<organism evidence="2 3">
    <name type="scientific">Candidatus Woesebacteria bacterium GW2011_GWB1_38_5b</name>
    <dbReference type="NCBI Taxonomy" id="1618569"/>
    <lineage>
        <taxon>Bacteria</taxon>
        <taxon>Candidatus Woeseibacteriota</taxon>
    </lineage>
</organism>
<evidence type="ECO:0000313" key="2">
    <source>
        <dbReference type="EMBL" id="KKQ74749.1"/>
    </source>
</evidence>
<proteinExistence type="predicted"/>
<keyword evidence="1" id="KW-1133">Transmembrane helix</keyword>
<dbReference type="EMBL" id="LBUZ01000027">
    <property type="protein sequence ID" value="KKQ74749.1"/>
    <property type="molecule type" value="Genomic_DNA"/>
</dbReference>
<dbReference type="CDD" id="cd13963">
    <property type="entry name" value="PT_UbiA_2"/>
    <property type="match status" value="1"/>
</dbReference>
<dbReference type="AlphaFoldDB" id="A0A0G0MM23"/>
<name>A0A0G0MM23_9BACT</name>
<gene>
    <name evidence="2" type="ORF">US96_C0027G0018</name>
</gene>